<sequence length="110" mass="12141">MESHRRALCGRMVRVTECTRKSEASTGKAETMGCTETLQLHTQRTSPPPSSACYQRLACAQSEGGREEPGALQVIPPLPKEVKVCPKPAGLQTSGSRVRFKRIKNVFYIH</sequence>
<protein>
    <submittedName>
        <fullName evidence="1">Uncharacterized protein</fullName>
    </submittedName>
</protein>
<organism evidence="1 2">
    <name type="scientific">Liparis tanakae</name>
    <name type="common">Tanaka's snailfish</name>
    <dbReference type="NCBI Taxonomy" id="230148"/>
    <lineage>
        <taxon>Eukaryota</taxon>
        <taxon>Metazoa</taxon>
        <taxon>Chordata</taxon>
        <taxon>Craniata</taxon>
        <taxon>Vertebrata</taxon>
        <taxon>Euteleostomi</taxon>
        <taxon>Actinopterygii</taxon>
        <taxon>Neopterygii</taxon>
        <taxon>Teleostei</taxon>
        <taxon>Neoteleostei</taxon>
        <taxon>Acanthomorphata</taxon>
        <taxon>Eupercaria</taxon>
        <taxon>Perciformes</taxon>
        <taxon>Cottioidei</taxon>
        <taxon>Cottales</taxon>
        <taxon>Liparidae</taxon>
        <taxon>Liparis</taxon>
    </lineage>
</organism>
<name>A0A4Z2E9Y5_9TELE</name>
<reference evidence="1 2" key="1">
    <citation type="submission" date="2019-03" db="EMBL/GenBank/DDBJ databases">
        <title>First draft genome of Liparis tanakae, snailfish: a comprehensive survey of snailfish specific genes.</title>
        <authorList>
            <person name="Kim W."/>
            <person name="Song I."/>
            <person name="Jeong J.-H."/>
            <person name="Kim D."/>
            <person name="Kim S."/>
            <person name="Ryu S."/>
            <person name="Song J.Y."/>
            <person name="Lee S.K."/>
        </authorList>
    </citation>
    <scope>NUCLEOTIDE SEQUENCE [LARGE SCALE GENOMIC DNA]</scope>
    <source>
        <tissue evidence="1">Muscle</tissue>
    </source>
</reference>
<dbReference type="EMBL" id="SRLO01012059">
    <property type="protein sequence ID" value="TNN25628.1"/>
    <property type="molecule type" value="Genomic_DNA"/>
</dbReference>
<evidence type="ECO:0000313" key="1">
    <source>
        <dbReference type="EMBL" id="TNN25628.1"/>
    </source>
</evidence>
<evidence type="ECO:0000313" key="2">
    <source>
        <dbReference type="Proteomes" id="UP000314294"/>
    </source>
</evidence>
<dbReference type="AlphaFoldDB" id="A0A4Z2E9Y5"/>
<gene>
    <name evidence="1" type="ORF">EYF80_064241</name>
</gene>
<comment type="caution">
    <text evidence="1">The sequence shown here is derived from an EMBL/GenBank/DDBJ whole genome shotgun (WGS) entry which is preliminary data.</text>
</comment>
<accession>A0A4Z2E9Y5</accession>
<proteinExistence type="predicted"/>
<dbReference type="Proteomes" id="UP000314294">
    <property type="component" value="Unassembled WGS sequence"/>
</dbReference>
<keyword evidence="2" id="KW-1185">Reference proteome</keyword>